<dbReference type="HAMAP" id="MF_01416">
    <property type="entry name" value="ATP_synth_delta_bact"/>
    <property type="match status" value="1"/>
</dbReference>
<dbReference type="GO" id="GO:0046933">
    <property type="term" value="F:proton-transporting ATP synthase activity, rotational mechanism"/>
    <property type="evidence" value="ECO:0007669"/>
    <property type="project" value="UniProtKB-UniRule"/>
</dbReference>
<comment type="caution">
    <text evidence="8">The sequence shown here is derived from an EMBL/GenBank/DDBJ whole genome shotgun (WGS) entry which is preliminary data.</text>
</comment>
<evidence type="ECO:0000256" key="7">
    <source>
        <dbReference type="HAMAP-Rule" id="MF_01416"/>
    </source>
</evidence>
<dbReference type="PANTHER" id="PTHR11910">
    <property type="entry name" value="ATP SYNTHASE DELTA CHAIN"/>
    <property type="match status" value="1"/>
</dbReference>
<sequence>MTEAARQYADALFQVVKKHEALDDTLTEFDEVLKAVKTVDHFYEFMTNPRISKNTRLEAVKTAFKDVNPYLRNLILILTEKNRTVLLPSIKDEYELLYDEYNNQARVTVESVYKLSTDELDELGKIFIAKTGYEKLLITNKINKSLLGGFRVLIGSKVYDESILNQLNGIRDRFKRIKNN</sequence>
<dbReference type="InterPro" id="IPR026015">
    <property type="entry name" value="ATP_synth_OSCP/delta_N_sf"/>
</dbReference>
<dbReference type="Proteomes" id="UP000521032">
    <property type="component" value="Unassembled WGS sequence"/>
</dbReference>
<dbReference type="SUPFAM" id="SSF47928">
    <property type="entry name" value="N-terminal domain of the delta subunit of the F1F0-ATP synthase"/>
    <property type="match status" value="1"/>
</dbReference>
<evidence type="ECO:0000256" key="4">
    <source>
        <dbReference type="ARBA" id="ARBA00023065"/>
    </source>
</evidence>
<dbReference type="GO" id="GO:0005886">
    <property type="term" value="C:plasma membrane"/>
    <property type="evidence" value="ECO:0007669"/>
    <property type="project" value="UniProtKB-SubCell"/>
</dbReference>
<keyword evidence="5 7" id="KW-0472">Membrane</keyword>
<keyword evidence="7" id="KW-1003">Cell membrane</keyword>
<reference evidence="8 9" key="1">
    <citation type="submission" date="2020-07" db="EMBL/GenBank/DDBJ databases">
        <authorList>
            <person name="Criscuolo A."/>
        </authorList>
    </citation>
    <scope>NUCLEOTIDE SEQUENCE [LARGE SCALE GENOMIC DNA]</scope>
    <source>
        <strain evidence="9">CIP 111030</strain>
    </source>
</reference>
<gene>
    <name evidence="8" type="primary">atpH_1</name>
    <name evidence="7" type="synonym">atpH</name>
    <name evidence="8" type="ORF">JEOSCH030_00189</name>
</gene>
<dbReference type="PRINTS" id="PR00125">
    <property type="entry name" value="ATPASEDELTA"/>
</dbReference>
<keyword evidence="2 7" id="KW-0813">Transport</keyword>
<evidence type="ECO:0000313" key="9">
    <source>
        <dbReference type="Proteomes" id="UP000521032"/>
    </source>
</evidence>
<dbReference type="Pfam" id="PF00213">
    <property type="entry name" value="OSCP"/>
    <property type="match status" value="1"/>
</dbReference>
<evidence type="ECO:0000256" key="3">
    <source>
        <dbReference type="ARBA" id="ARBA00022781"/>
    </source>
</evidence>
<proteinExistence type="inferred from homology"/>
<evidence type="ECO:0000256" key="5">
    <source>
        <dbReference type="ARBA" id="ARBA00023136"/>
    </source>
</evidence>
<dbReference type="EMBL" id="CAJEWE010000004">
    <property type="protein sequence ID" value="CAD2072176.1"/>
    <property type="molecule type" value="Genomic_DNA"/>
</dbReference>
<name>A0A6V7R4B8_9BACL</name>
<evidence type="ECO:0000256" key="6">
    <source>
        <dbReference type="ARBA" id="ARBA00023310"/>
    </source>
</evidence>
<keyword evidence="3 7" id="KW-0375">Hydrogen ion transport</keyword>
<keyword evidence="6 7" id="KW-0066">ATP synthesis</keyword>
<comment type="function">
    <text evidence="7">This protein is part of the stalk that links CF(0) to CF(1). It either transmits conformational changes from CF(0) to CF(1) or is implicated in proton conduction.</text>
</comment>
<keyword evidence="4 7" id="KW-0406">Ion transport</keyword>
<keyword evidence="9" id="KW-1185">Reference proteome</keyword>
<dbReference type="InterPro" id="IPR000711">
    <property type="entry name" value="ATPase_OSCP/dsu"/>
</dbReference>
<comment type="subcellular location">
    <subcellularLocation>
        <location evidence="7">Cell membrane</location>
        <topology evidence="7">Peripheral membrane protein</topology>
    </subcellularLocation>
    <subcellularLocation>
        <location evidence="1">Membrane</location>
    </subcellularLocation>
</comment>
<evidence type="ECO:0000256" key="2">
    <source>
        <dbReference type="ARBA" id="ARBA00022448"/>
    </source>
</evidence>
<evidence type="ECO:0000256" key="1">
    <source>
        <dbReference type="ARBA" id="ARBA00004370"/>
    </source>
</evidence>
<dbReference type="NCBIfam" id="TIGR01145">
    <property type="entry name" value="ATP_synt_delta"/>
    <property type="match status" value="1"/>
</dbReference>
<organism evidence="8 9">
    <name type="scientific">Phocicoccus schoeneichii</name>
    <dbReference type="NCBI Taxonomy" id="1812261"/>
    <lineage>
        <taxon>Bacteria</taxon>
        <taxon>Bacillati</taxon>
        <taxon>Bacillota</taxon>
        <taxon>Bacilli</taxon>
        <taxon>Bacillales</taxon>
        <taxon>Salinicoccaceae</taxon>
        <taxon>Phocicoccus</taxon>
    </lineage>
</organism>
<keyword evidence="7" id="KW-0139">CF(1)</keyword>
<dbReference type="RefSeq" id="WP_186084635.1">
    <property type="nucleotide sequence ID" value="NZ_BMDB01000003.1"/>
</dbReference>
<dbReference type="Gene3D" id="1.10.520.20">
    <property type="entry name" value="N-terminal domain of the delta subunit of the F1F0-ATP synthase"/>
    <property type="match status" value="1"/>
</dbReference>
<dbReference type="AlphaFoldDB" id="A0A6V7R4B8"/>
<comment type="function">
    <text evidence="7">F(1)F(0) ATP synthase produces ATP from ADP in the presence of a proton or sodium gradient. F-type ATPases consist of two structural domains, F(1) containing the extramembraneous catalytic core and F(0) containing the membrane proton channel, linked together by a central stalk and a peripheral stalk. During catalysis, ATP synthesis in the catalytic domain of F(1) is coupled via a rotary mechanism of the central stalk subunits to proton translocation.</text>
</comment>
<protein>
    <recommendedName>
        <fullName evidence="7">ATP synthase subunit delta</fullName>
    </recommendedName>
    <alternativeName>
        <fullName evidence="7">ATP synthase F(1) sector subunit delta</fullName>
    </alternativeName>
    <alternativeName>
        <fullName evidence="7">F-type ATPase subunit delta</fullName>
        <shortName evidence="7">F-ATPase subunit delta</shortName>
    </alternativeName>
</protein>
<evidence type="ECO:0000313" key="8">
    <source>
        <dbReference type="EMBL" id="CAD2072176.1"/>
    </source>
</evidence>
<comment type="similarity">
    <text evidence="7">Belongs to the ATPase delta chain family.</text>
</comment>
<accession>A0A6V7R4B8</accession>
<dbReference type="GO" id="GO:0045259">
    <property type="term" value="C:proton-transporting ATP synthase complex"/>
    <property type="evidence" value="ECO:0007669"/>
    <property type="project" value="UniProtKB-KW"/>
</dbReference>